<feature type="chain" id="PRO_5020997164" evidence="8">
    <location>
        <begin position="28"/>
        <end position="368"/>
    </location>
</feature>
<dbReference type="GO" id="GO:0006508">
    <property type="term" value="P:proteolysis"/>
    <property type="evidence" value="ECO:0007669"/>
    <property type="project" value="UniProtKB-KW"/>
</dbReference>
<keyword evidence="7" id="KW-0482">Metalloprotease</keyword>
<dbReference type="SUPFAM" id="SSF55486">
    <property type="entry name" value="Metalloproteases ('zincins'), catalytic domain"/>
    <property type="match status" value="1"/>
</dbReference>
<comment type="caution">
    <text evidence="10">The sequence shown here is derived from an EMBL/GenBank/DDBJ whole genome shotgun (WGS) entry which is preliminary data.</text>
</comment>
<evidence type="ECO:0000313" key="11">
    <source>
        <dbReference type="Proteomes" id="UP000309215"/>
    </source>
</evidence>
<evidence type="ECO:0000256" key="1">
    <source>
        <dbReference type="ARBA" id="ARBA00001947"/>
    </source>
</evidence>
<dbReference type="PANTHER" id="PTHR37016">
    <property type="match status" value="1"/>
</dbReference>
<evidence type="ECO:0000256" key="5">
    <source>
        <dbReference type="ARBA" id="ARBA00022801"/>
    </source>
</evidence>
<dbReference type="InterPro" id="IPR024079">
    <property type="entry name" value="MetalloPept_cat_dom_sf"/>
</dbReference>
<evidence type="ECO:0000256" key="4">
    <source>
        <dbReference type="ARBA" id="ARBA00022723"/>
    </source>
</evidence>
<evidence type="ECO:0000256" key="3">
    <source>
        <dbReference type="ARBA" id="ARBA00022670"/>
    </source>
</evidence>
<evidence type="ECO:0000256" key="7">
    <source>
        <dbReference type="ARBA" id="ARBA00023049"/>
    </source>
</evidence>
<keyword evidence="4" id="KW-0479">Metal-binding</keyword>
<keyword evidence="8" id="KW-0732">Signal</keyword>
<dbReference type="SMART" id="SM01351">
    <property type="entry name" value="Aspzincin_M35"/>
    <property type="match status" value="1"/>
</dbReference>
<dbReference type="InterPro" id="IPR034115">
    <property type="entry name" value="M35_peptidyl-Lys"/>
</dbReference>
<comment type="similarity">
    <text evidence="2">Belongs to the peptidase M35 family.</text>
</comment>
<dbReference type="GO" id="GO:0046872">
    <property type="term" value="F:metal ion binding"/>
    <property type="evidence" value="ECO:0007669"/>
    <property type="project" value="UniProtKB-KW"/>
</dbReference>
<comment type="cofactor">
    <cofactor evidence="1">
        <name>Zn(2+)</name>
        <dbReference type="ChEBI" id="CHEBI:29105"/>
    </cofactor>
</comment>
<dbReference type="InterPro" id="IPR029463">
    <property type="entry name" value="Lys_MEP"/>
</dbReference>
<keyword evidence="3" id="KW-0645">Protease</keyword>
<evidence type="ECO:0000313" key="10">
    <source>
        <dbReference type="EMBL" id="TKC98999.1"/>
    </source>
</evidence>
<proteinExistence type="inferred from homology"/>
<name>A0A4U1IWP7_9BACT</name>
<reference evidence="10 11" key="1">
    <citation type="submission" date="2019-04" db="EMBL/GenBank/DDBJ databases">
        <authorList>
            <person name="Li Y."/>
            <person name="Wang J."/>
        </authorList>
    </citation>
    <scope>NUCLEOTIDE SEQUENCE [LARGE SCALE GENOMIC DNA]</scope>
    <source>
        <strain evidence="10 11">DSM 14668</strain>
    </source>
</reference>
<dbReference type="EMBL" id="SSMQ01000061">
    <property type="protein sequence ID" value="TKC98999.1"/>
    <property type="molecule type" value="Genomic_DNA"/>
</dbReference>
<evidence type="ECO:0000256" key="6">
    <source>
        <dbReference type="ARBA" id="ARBA00022833"/>
    </source>
</evidence>
<dbReference type="Gene3D" id="3.40.390.10">
    <property type="entry name" value="Collagenase (Catalytic Domain)"/>
    <property type="match status" value="1"/>
</dbReference>
<dbReference type="Proteomes" id="UP000309215">
    <property type="component" value="Unassembled WGS sequence"/>
</dbReference>
<sequence>MSKTLPFRWLALGAASALLLGACVVQDDEDGAGSEIVVDEGMDPAAGDIAVELSVDKVSVSLAESVTVTVKLTNTTKRAIHLPAWYAPGEDLEEDLFLVTRGGQPVEFTGPHYKRAAMSDEDYVVLGPGKTVTRTATLSGFYDLTQTGTYTVQYAADMLTPVTKQAVSLDSNEVSLWIEGRANAPSPQFLNAPGPQNFGSLGFNKCSADQQTTVTQALGAASTMANGAVAYLGGSPSATPRYTTWFGAFSTNGWSTAKSHYAAIKDAVDSKSLNFDCGCKKKYYAYVYPNQPYNVYLCSVFWSAPLSGTDSKGGTIIHELSHFDVIAGTDDWVYGQSGAKSLALSDPAKALNNADNHEYFAENTPALQ</sequence>
<organism evidence="10 11">
    <name type="scientific">Polyangium fumosum</name>
    <dbReference type="NCBI Taxonomy" id="889272"/>
    <lineage>
        <taxon>Bacteria</taxon>
        <taxon>Pseudomonadati</taxon>
        <taxon>Myxococcota</taxon>
        <taxon>Polyangia</taxon>
        <taxon>Polyangiales</taxon>
        <taxon>Polyangiaceae</taxon>
        <taxon>Polyangium</taxon>
    </lineage>
</organism>
<dbReference type="Gene3D" id="2.60.40.2970">
    <property type="match status" value="1"/>
</dbReference>
<dbReference type="AlphaFoldDB" id="A0A4U1IWP7"/>
<dbReference type="PANTHER" id="PTHR37016:SF3">
    <property type="entry name" value="NEUTRAL PROTEASE 2-RELATED"/>
    <property type="match status" value="1"/>
</dbReference>
<evidence type="ECO:0000256" key="8">
    <source>
        <dbReference type="SAM" id="SignalP"/>
    </source>
</evidence>
<keyword evidence="5" id="KW-0378">Hydrolase</keyword>
<dbReference type="CDD" id="cd11306">
    <property type="entry name" value="M35_peptidyl-Lys"/>
    <property type="match status" value="1"/>
</dbReference>
<keyword evidence="6" id="KW-0862">Zinc</keyword>
<evidence type="ECO:0000259" key="9">
    <source>
        <dbReference type="SMART" id="SM01351"/>
    </source>
</evidence>
<accession>A0A4U1IWP7</accession>
<dbReference type="RefSeq" id="WP_136934242.1">
    <property type="nucleotide sequence ID" value="NZ_SSMQ01000061.1"/>
</dbReference>
<dbReference type="Pfam" id="PF14521">
    <property type="entry name" value="Aspzincin_M35"/>
    <property type="match status" value="1"/>
</dbReference>
<keyword evidence="11" id="KW-1185">Reference proteome</keyword>
<dbReference type="PROSITE" id="PS51257">
    <property type="entry name" value="PROKAR_LIPOPROTEIN"/>
    <property type="match status" value="1"/>
</dbReference>
<protein>
    <submittedName>
        <fullName evidence="10">Peptidase M35</fullName>
    </submittedName>
</protein>
<dbReference type="OrthoDB" id="7649992at2"/>
<feature type="signal peptide" evidence="8">
    <location>
        <begin position="1"/>
        <end position="27"/>
    </location>
</feature>
<feature type="domain" description="Lysine-specific metallo-endopeptidase" evidence="9">
    <location>
        <begin position="230"/>
        <end position="362"/>
    </location>
</feature>
<dbReference type="GO" id="GO:0004222">
    <property type="term" value="F:metalloendopeptidase activity"/>
    <property type="evidence" value="ECO:0007669"/>
    <property type="project" value="InterPro"/>
</dbReference>
<gene>
    <name evidence="10" type="ORF">E8A74_39240</name>
</gene>
<dbReference type="InterPro" id="IPR050414">
    <property type="entry name" value="Fungal_M35_metalloproteases"/>
</dbReference>
<evidence type="ECO:0000256" key="2">
    <source>
        <dbReference type="ARBA" id="ARBA00010279"/>
    </source>
</evidence>